<dbReference type="PIRSF" id="PIRSF016702">
    <property type="entry name" value="DNA_bp_PD1"/>
    <property type="match status" value="1"/>
</dbReference>
<reference evidence="2" key="1">
    <citation type="journal article" date="2015" name="Nature">
        <title>Complex archaea that bridge the gap between prokaryotes and eukaryotes.</title>
        <authorList>
            <person name="Spang A."/>
            <person name="Saw J.H."/>
            <person name="Jorgensen S.L."/>
            <person name="Zaremba-Niedzwiedzka K."/>
            <person name="Martijn J."/>
            <person name="Lind A.E."/>
            <person name="van Eijk R."/>
            <person name="Schleper C."/>
            <person name="Guy L."/>
            <person name="Ettema T.J."/>
        </authorList>
    </citation>
    <scope>NUCLEOTIDE SEQUENCE</scope>
</reference>
<dbReference type="PANTHER" id="PTHR34988">
    <property type="entry name" value="PROTEIN, PUTATIVE-RELATED"/>
    <property type="match status" value="1"/>
</dbReference>
<dbReference type="SUPFAM" id="SSF117856">
    <property type="entry name" value="AF0104/ALDC/Ptd012-like"/>
    <property type="match status" value="1"/>
</dbReference>
<dbReference type="InterPro" id="IPR025707">
    <property type="entry name" value="DNA_bp_PD1"/>
</dbReference>
<name>A0A0F9KBZ2_9ZZZZ</name>
<dbReference type="Pfam" id="PF03479">
    <property type="entry name" value="PCC"/>
    <property type="match status" value="1"/>
</dbReference>
<feature type="domain" description="PPC" evidence="1">
    <location>
        <begin position="1"/>
        <end position="137"/>
    </location>
</feature>
<gene>
    <name evidence="2" type="ORF">LCGC14_1653860</name>
</gene>
<dbReference type="Gene3D" id="3.30.1330.80">
    <property type="entry name" value="Hypothetical protein, similar to alpha- acetolactate decarboxylase, domain 2"/>
    <property type="match status" value="1"/>
</dbReference>
<comment type="caution">
    <text evidence="2">The sequence shown here is derived from an EMBL/GenBank/DDBJ whole genome shotgun (WGS) entry which is preliminary data.</text>
</comment>
<evidence type="ECO:0000259" key="1">
    <source>
        <dbReference type="PROSITE" id="PS51742"/>
    </source>
</evidence>
<dbReference type="EMBL" id="LAZR01013948">
    <property type="protein sequence ID" value="KKM19608.1"/>
    <property type="molecule type" value="Genomic_DNA"/>
</dbReference>
<dbReference type="AlphaFoldDB" id="A0A0F9KBZ2"/>
<sequence length="137" mass="15695">MKVLFIGRFQPGEDLLSALTAFCKKHRIRMGVFRVIGAVRNAALGYYNQDIKKYAECIRLDKKMEIISCNGNISIKDYEIFNHAHISLAEHDGKVFGGHLMNGTEIFAAEFYIEELFGRDLVREENDPQTGLPLWQK</sequence>
<evidence type="ECO:0000313" key="2">
    <source>
        <dbReference type="EMBL" id="KKM19608.1"/>
    </source>
</evidence>
<proteinExistence type="predicted"/>
<protein>
    <recommendedName>
        <fullName evidence="1">PPC domain-containing protein</fullName>
    </recommendedName>
</protein>
<dbReference type="PANTHER" id="PTHR34988:SF1">
    <property type="entry name" value="DNA-BINDING PROTEIN"/>
    <property type="match status" value="1"/>
</dbReference>
<dbReference type="PROSITE" id="PS51742">
    <property type="entry name" value="PPC"/>
    <property type="match status" value="1"/>
</dbReference>
<organism evidence="2">
    <name type="scientific">marine sediment metagenome</name>
    <dbReference type="NCBI Taxonomy" id="412755"/>
    <lineage>
        <taxon>unclassified sequences</taxon>
        <taxon>metagenomes</taxon>
        <taxon>ecological metagenomes</taxon>
    </lineage>
</organism>
<dbReference type="CDD" id="cd11378">
    <property type="entry name" value="DUF296"/>
    <property type="match status" value="1"/>
</dbReference>
<dbReference type="InterPro" id="IPR005175">
    <property type="entry name" value="PPC_dom"/>
</dbReference>
<accession>A0A0F9KBZ2</accession>